<dbReference type="OrthoDB" id="771976at2"/>
<keyword evidence="1" id="KW-0812">Transmembrane</keyword>
<keyword evidence="3" id="KW-1185">Reference proteome</keyword>
<name>A0A5B8VZV1_9SPHI</name>
<sequence length="77" mass="8644">MKKFSYALMAIGVIIIIIGFLTFTNLKTVNAVDSHNWTIYINGAKSFPWPVFGGSVIAILGIIFNMATWEQPKGRYF</sequence>
<organism evidence="2 3">
    <name type="scientific">Mucilaginibacter ginsenosidivorax</name>
    <dbReference type="NCBI Taxonomy" id="862126"/>
    <lineage>
        <taxon>Bacteria</taxon>
        <taxon>Pseudomonadati</taxon>
        <taxon>Bacteroidota</taxon>
        <taxon>Sphingobacteriia</taxon>
        <taxon>Sphingobacteriales</taxon>
        <taxon>Sphingobacteriaceae</taxon>
        <taxon>Mucilaginibacter</taxon>
    </lineage>
</organism>
<keyword evidence="1" id="KW-0472">Membrane</keyword>
<dbReference type="EMBL" id="CP042437">
    <property type="protein sequence ID" value="QEC77064.1"/>
    <property type="molecule type" value="Genomic_DNA"/>
</dbReference>
<keyword evidence="1" id="KW-1133">Transmembrane helix</keyword>
<dbReference type="KEGG" id="mgk:FSB76_14340"/>
<dbReference type="RefSeq" id="WP_090638907.1">
    <property type="nucleotide sequence ID" value="NZ_CP042437.1"/>
</dbReference>
<evidence type="ECO:0000313" key="2">
    <source>
        <dbReference type="EMBL" id="QEC77064.1"/>
    </source>
</evidence>
<feature type="transmembrane region" description="Helical" evidence="1">
    <location>
        <begin position="46"/>
        <end position="67"/>
    </location>
</feature>
<proteinExistence type="predicted"/>
<dbReference type="Proteomes" id="UP000321362">
    <property type="component" value="Chromosome"/>
</dbReference>
<gene>
    <name evidence="2" type="ORF">FSB76_14340</name>
</gene>
<feature type="transmembrane region" description="Helical" evidence="1">
    <location>
        <begin position="7"/>
        <end position="26"/>
    </location>
</feature>
<evidence type="ECO:0000256" key="1">
    <source>
        <dbReference type="SAM" id="Phobius"/>
    </source>
</evidence>
<evidence type="ECO:0000313" key="3">
    <source>
        <dbReference type="Proteomes" id="UP000321362"/>
    </source>
</evidence>
<protein>
    <recommendedName>
        <fullName evidence="4">DUF3185 family protein</fullName>
    </recommendedName>
</protein>
<reference evidence="2 3" key="1">
    <citation type="journal article" date="2013" name="J. Microbiol.">
        <title>Mucilaginibacter ginsenosidivorax sp. nov., with ginsenoside converting activity isolated from sediment.</title>
        <authorList>
            <person name="Kim J.K."/>
            <person name="Choi T.E."/>
            <person name="Liu Q.M."/>
            <person name="Park H.Y."/>
            <person name="Yi T.H."/>
            <person name="Yoon M.H."/>
            <person name="Kim S.C."/>
            <person name="Im W.T."/>
        </authorList>
    </citation>
    <scope>NUCLEOTIDE SEQUENCE [LARGE SCALE GENOMIC DNA]</scope>
    <source>
        <strain evidence="2 3">KHI28</strain>
    </source>
</reference>
<accession>A0A5B8VZV1</accession>
<evidence type="ECO:0008006" key="4">
    <source>
        <dbReference type="Google" id="ProtNLM"/>
    </source>
</evidence>
<dbReference type="AlphaFoldDB" id="A0A5B8VZV1"/>